<name>A0A427XU65_9TREE</name>
<feature type="signal peptide" evidence="2">
    <location>
        <begin position="1"/>
        <end position="20"/>
    </location>
</feature>
<accession>A0A427XU65</accession>
<dbReference type="InterPro" id="IPR001300">
    <property type="entry name" value="Peptidase_C2_calpain_cat"/>
</dbReference>
<feature type="chain" id="PRO_5019494224" description="Calpain catalytic domain-containing protein" evidence="2">
    <location>
        <begin position="21"/>
        <end position="264"/>
    </location>
</feature>
<dbReference type="EMBL" id="RSCE01000005">
    <property type="protein sequence ID" value="RSH82390.1"/>
    <property type="molecule type" value="Genomic_DNA"/>
</dbReference>
<dbReference type="RefSeq" id="XP_028476622.1">
    <property type="nucleotide sequence ID" value="XM_028622729.1"/>
</dbReference>
<organism evidence="4 5">
    <name type="scientific">Apiotrichum porosum</name>
    <dbReference type="NCBI Taxonomy" id="105984"/>
    <lineage>
        <taxon>Eukaryota</taxon>
        <taxon>Fungi</taxon>
        <taxon>Dikarya</taxon>
        <taxon>Basidiomycota</taxon>
        <taxon>Agaricomycotina</taxon>
        <taxon>Tremellomycetes</taxon>
        <taxon>Trichosporonales</taxon>
        <taxon>Trichosporonaceae</taxon>
        <taxon>Apiotrichum</taxon>
    </lineage>
</organism>
<dbReference type="GeneID" id="39591901"/>
<protein>
    <recommendedName>
        <fullName evidence="3">Calpain catalytic domain-containing protein</fullName>
    </recommendedName>
</protein>
<sequence length="264" mass="29062">MFVRLSSATAALVLLASVIATPLPSREHIAVRDETEKASAGIVPIWGENGPQPQDVKQTSIGDCWIDATMVAIAGVSSKWMEAIFYGQQNRYASQCVVELTGPQGHNWFTTVNYEDVNSKTLNGGDASLAGEYWWPGAIEVAMLQAPNLNRTIEGGWPNVALQMLTGVEAVMETDPARWWGIISNCDRSPIVVSTGENVKTLVGAHAYAVTAWGKSEDGILYVELHNPWGITRRYVYDDIIDDLIGAYHLVNFDYWVDDETARK</sequence>
<evidence type="ECO:0000256" key="1">
    <source>
        <dbReference type="PROSITE-ProRule" id="PRU00239"/>
    </source>
</evidence>
<dbReference type="Proteomes" id="UP000279236">
    <property type="component" value="Unassembled WGS sequence"/>
</dbReference>
<evidence type="ECO:0000259" key="3">
    <source>
        <dbReference type="PROSITE" id="PS50203"/>
    </source>
</evidence>
<evidence type="ECO:0000313" key="5">
    <source>
        <dbReference type="Proteomes" id="UP000279236"/>
    </source>
</evidence>
<keyword evidence="1" id="KW-0645">Protease</keyword>
<dbReference type="SUPFAM" id="SSF54001">
    <property type="entry name" value="Cysteine proteinases"/>
    <property type="match status" value="1"/>
</dbReference>
<feature type="active site" evidence="1">
    <location>
        <position position="227"/>
    </location>
</feature>
<dbReference type="PROSITE" id="PS50203">
    <property type="entry name" value="CALPAIN_CAT"/>
    <property type="match status" value="1"/>
</dbReference>
<gene>
    <name evidence="4" type="ORF">EHS24_007358</name>
</gene>
<dbReference type="Pfam" id="PF00648">
    <property type="entry name" value="Peptidase_C2"/>
    <property type="match status" value="1"/>
</dbReference>
<keyword evidence="2" id="KW-0732">Signal</keyword>
<proteinExistence type="predicted"/>
<keyword evidence="5" id="KW-1185">Reference proteome</keyword>
<keyword evidence="1" id="KW-0378">Hydrolase</keyword>
<evidence type="ECO:0000256" key="2">
    <source>
        <dbReference type="SAM" id="SignalP"/>
    </source>
</evidence>
<feature type="active site" evidence="1">
    <location>
        <position position="64"/>
    </location>
</feature>
<dbReference type="AlphaFoldDB" id="A0A427XU65"/>
<keyword evidence="1" id="KW-0788">Thiol protease</keyword>
<reference evidence="4 5" key="1">
    <citation type="submission" date="2018-11" db="EMBL/GenBank/DDBJ databases">
        <title>Genome sequence of Apiotrichum porosum DSM 27194.</title>
        <authorList>
            <person name="Aliyu H."/>
            <person name="Gorte O."/>
            <person name="Ochsenreither K."/>
        </authorList>
    </citation>
    <scope>NUCLEOTIDE SEQUENCE [LARGE SCALE GENOMIC DNA]</scope>
    <source>
        <strain evidence="4 5">DSM 27194</strain>
    </source>
</reference>
<feature type="active site" evidence="1">
    <location>
        <position position="206"/>
    </location>
</feature>
<evidence type="ECO:0000313" key="4">
    <source>
        <dbReference type="EMBL" id="RSH82390.1"/>
    </source>
</evidence>
<feature type="domain" description="Calpain catalytic" evidence="3">
    <location>
        <begin position="49"/>
        <end position="264"/>
    </location>
</feature>
<dbReference type="GO" id="GO:0004198">
    <property type="term" value="F:calcium-dependent cysteine-type endopeptidase activity"/>
    <property type="evidence" value="ECO:0007669"/>
    <property type="project" value="InterPro"/>
</dbReference>
<dbReference type="GO" id="GO:0006508">
    <property type="term" value="P:proteolysis"/>
    <property type="evidence" value="ECO:0007669"/>
    <property type="project" value="UniProtKB-KW"/>
</dbReference>
<comment type="caution">
    <text evidence="4">The sequence shown here is derived from an EMBL/GenBank/DDBJ whole genome shotgun (WGS) entry which is preliminary data.</text>
</comment>
<dbReference type="OrthoDB" id="167576at2759"/>
<dbReference type="InterPro" id="IPR038765">
    <property type="entry name" value="Papain-like_cys_pep_sf"/>
</dbReference>